<feature type="chain" id="PRO_5032601871" evidence="2">
    <location>
        <begin position="17"/>
        <end position="643"/>
    </location>
</feature>
<protein>
    <submittedName>
        <fullName evidence="3">Uncharacterized protein</fullName>
    </submittedName>
</protein>
<feature type="transmembrane region" description="Helical" evidence="1">
    <location>
        <begin position="622"/>
        <end position="642"/>
    </location>
</feature>
<keyword evidence="1" id="KW-1133">Transmembrane helix</keyword>
<evidence type="ECO:0000256" key="1">
    <source>
        <dbReference type="SAM" id="Phobius"/>
    </source>
</evidence>
<keyword evidence="2" id="KW-0732">Signal</keyword>
<organism evidence="3 4">
    <name type="scientific">Adineta steineri</name>
    <dbReference type="NCBI Taxonomy" id="433720"/>
    <lineage>
        <taxon>Eukaryota</taxon>
        <taxon>Metazoa</taxon>
        <taxon>Spiralia</taxon>
        <taxon>Gnathifera</taxon>
        <taxon>Rotifera</taxon>
        <taxon>Eurotatoria</taxon>
        <taxon>Bdelloidea</taxon>
        <taxon>Adinetida</taxon>
        <taxon>Adinetidae</taxon>
        <taxon>Adineta</taxon>
    </lineage>
</organism>
<dbReference type="OrthoDB" id="10005521at2759"/>
<feature type="signal peptide" evidence="2">
    <location>
        <begin position="1"/>
        <end position="16"/>
    </location>
</feature>
<evidence type="ECO:0000313" key="3">
    <source>
        <dbReference type="EMBL" id="CAF0756079.1"/>
    </source>
</evidence>
<keyword evidence="1" id="KW-0472">Membrane</keyword>
<proteinExistence type="predicted"/>
<reference evidence="3" key="1">
    <citation type="submission" date="2021-02" db="EMBL/GenBank/DDBJ databases">
        <authorList>
            <person name="Nowell W R."/>
        </authorList>
    </citation>
    <scope>NUCLEOTIDE SEQUENCE</scope>
</reference>
<keyword evidence="1" id="KW-0812">Transmembrane</keyword>
<accession>A0A813PM14</accession>
<keyword evidence="4" id="KW-1185">Reference proteome</keyword>
<name>A0A813PM14_9BILA</name>
<comment type="caution">
    <text evidence="3">The sequence shown here is derived from an EMBL/GenBank/DDBJ whole genome shotgun (WGS) entry which is preliminary data.</text>
</comment>
<evidence type="ECO:0000313" key="4">
    <source>
        <dbReference type="Proteomes" id="UP000663832"/>
    </source>
</evidence>
<gene>
    <name evidence="3" type="ORF">QVE165_LOCUS1784</name>
</gene>
<dbReference type="EMBL" id="CAJNOM010000005">
    <property type="protein sequence ID" value="CAF0756079.1"/>
    <property type="molecule type" value="Genomic_DNA"/>
</dbReference>
<dbReference type="AlphaFoldDB" id="A0A813PM14"/>
<evidence type="ECO:0000256" key="2">
    <source>
        <dbReference type="SAM" id="SignalP"/>
    </source>
</evidence>
<sequence length="643" mass="72347">MLTTIIISCFVLTITGLPVNINPELNGGGFEGDILFPPNSDTSRGAAFYGNYRRWPNKIIPYDISAITTNDRTTIINAMNQLMYDVGTPIPGFVFLGTIIQINCLQCYKCSCSVNVGETTCKDDSELQCVIEYVENNYCTIARTSSNSITFDHRPNSDLIFLESQHYLRAKEQIIYLESSSSWHAPIVKEFTYGCDWNLCNTPRILSLLPKGLTFTVDSNLLTNSLILQPNETFTTCASCTKCVNSTGAVTCATVPCSGTCEIDDHLDDPVQHNSSCSFQFTSACLNEKLNTSIEITGTYYMDDKKFQTGEIDIWCRKNNCNDPPHVQTIQRNITFITEINDQLYFRPQATTSKPNTGLLGCYTCHCDRAVGSDDCKILECTIEYQDKSYCEIVRNFKEIPGKEFIQLGHVEQTNLPYKHFIHAEEELILYTNLTWHPPSVNFISYICDWELCNDGRLVDKLITSFQFNAEPSEIAAYLQSPEPLTYCAECEVCSNFSLFDQCKNASCSSGGRCYIDQYIKHPDYSSCVYAFKAECENFATESSIILTATYNIDDDILDYEEVNVYCSKNGCNQPSTVYSLLDLIHEDIQLDSLFFIRPITNTTASPIITEPTPSSSPIMTMTRSAAIIIFLIRLCISLFIIN</sequence>
<dbReference type="Proteomes" id="UP000663832">
    <property type="component" value="Unassembled WGS sequence"/>
</dbReference>